<organism evidence="2 3">
    <name type="scientific">Paeniglutamicibacter kerguelensis</name>
    <dbReference type="NCBI Taxonomy" id="254788"/>
    <lineage>
        <taxon>Bacteria</taxon>
        <taxon>Bacillati</taxon>
        <taxon>Actinomycetota</taxon>
        <taxon>Actinomycetes</taxon>
        <taxon>Micrococcales</taxon>
        <taxon>Micrococcaceae</taxon>
        <taxon>Paeniglutamicibacter</taxon>
    </lineage>
</organism>
<gene>
    <name evidence="2" type="ORF">JOF47_002088</name>
</gene>
<dbReference type="EMBL" id="JAGIOF010000001">
    <property type="protein sequence ID" value="MBP2386577.1"/>
    <property type="molecule type" value="Genomic_DNA"/>
</dbReference>
<name>A0ABS4XDM5_9MICC</name>
<sequence length="405" mass="43344">MRFHVLSVAAALALALVVPAPAFAAGQPATPTFSVSAPAAPQQAAARKVSATPPVQYRVTKEAPLRASASTSGRKLATVKQGAYLSTRSTKSGWVRANVGGKTGWFRMADTKRLPQHRYEALRNTSLRTSPGKGARVADLARGKALVSTGRTSGKYAQLYSAGKTGWAPSADIRRAITAKYQTSSTTPLYASTRSTKQLAKIPADYTLGTRTNDRSNGRVKVEYAGKTGWIQSSRAAKVAANVPLGKLDWKASAAKNIAKWCKGVPMTVGPNKPNMAEASGWAGNMKEMITLDTNGFGGKKLDPNHPMAIAIQYHECAHILQYRAYKYDFAKLDRRMDAVYGKPRTAAGTEHMADCMAVAMGAKLSGSEHDTKSGYTRTWYAGYGGKCTPQHLTSARKVIAGKQA</sequence>
<feature type="signal peptide" evidence="1">
    <location>
        <begin position="1"/>
        <end position="24"/>
    </location>
</feature>
<dbReference type="RefSeq" id="WP_209997472.1">
    <property type="nucleotide sequence ID" value="NZ_BAAAJY010000002.1"/>
</dbReference>
<protein>
    <submittedName>
        <fullName evidence="2">SH3-like domain-containing protein</fullName>
    </submittedName>
</protein>
<evidence type="ECO:0000256" key="1">
    <source>
        <dbReference type="SAM" id="SignalP"/>
    </source>
</evidence>
<accession>A0ABS4XDM5</accession>
<evidence type="ECO:0000313" key="3">
    <source>
        <dbReference type="Proteomes" id="UP001296993"/>
    </source>
</evidence>
<feature type="chain" id="PRO_5047526820" evidence="1">
    <location>
        <begin position="25"/>
        <end position="405"/>
    </location>
</feature>
<reference evidence="2 3" key="1">
    <citation type="submission" date="2021-03" db="EMBL/GenBank/DDBJ databases">
        <title>Sequencing the genomes of 1000 actinobacteria strains.</title>
        <authorList>
            <person name="Klenk H.-P."/>
        </authorList>
    </citation>
    <scope>NUCLEOTIDE SEQUENCE [LARGE SCALE GENOMIC DNA]</scope>
    <source>
        <strain evidence="2 3">DSM 15797</strain>
    </source>
</reference>
<proteinExistence type="predicted"/>
<dbReference type="Gene3D" id="2.30.30.40">
    <property type="entry name" value="SH3 Domains"/>
    <property type="match status" value="1"/>
</dbReference>
<evidence type="ECO:0000313" key="2">
    <source>
        <dbReference type="EMBL" id="MBP2386577.1"/>
    </source>
</evidence>
<keyword evidence="1" id="KW-0732">Signal</keyword>
<comment type="caution">
    <text evidence="2">The sequence shown here is derived from an EMBL/GenBank/DDBJ whole genome shotgun (WGS) entry which is preliminary data.</text>
</comment>
<keyword evidence="3" id="KW-1185">Reference proteome</keyword>
<dbReference type="Proteomes" id="UP001296993">
    <property type="component" value="Unassembled WGS sequence"/>
</dbReference>